<keyword evidence="6" id="KW-0597">Phosphoprotein</keyword>
<dbReference type="GO" id="GO:0030015">
    <property type="term" value="C:CCR4-NOT core complex"/>
    <property type="evidence" value="ECO:0007669"/>
    <property type="project" value="UniProtKB-UniRule"/>
</dbReference>
<feature type="compositionally biased region" description="Polar residues" evidence="12">
    <location>
        <begin position="281"/>
        <end position="308"/>
    </location>
</feature>
<evidence type="ECO:0000256" key="12">
    <source>
        <dbReference type="SAM" id="MobiDB-lite"/>
    </source>
</evidence>
<evidence type="ECO:0000256" key="7">
    <source>
        <dbReference type="ARBA" id="ARBA00023015"/>
    </source>
</evidence>
<name>G4TRS0_SERID</name>
<comment type="similarity">
    <text evidence="3 10">Belongs to the CNOT2/3/5 family.</text>
</comment>
<feature type="coiled-coil region" evidence="11">
    <location>
        <begin position="124"/>
        <end position="151"/>
    </location>
</feature>
<evidence type="ECO:0000313" key="16">
    <source>
        <dbReference type="Proteomes" id="UP000007148"/>
    </source>
</evidence>
<dbReference type="GO" id="GO:0005634">
    <property type="term" value="C:nucleus"/>
    <property type="evidence" value="ECO:0007669"/>
    <property type="project" value="UniProtKB-SubCell"/>
</dbReference>
<gene>
    <name evidence="15" type="ORF">PIIN_07967</name>
</gene>
<dbReference type="GO" id="GO:0000932">
    <property type="term" value="C:P-body"/>
    <property type="evidence" value="ECO:0007669"/>
    <property type="project" value="UniProtKB-UniRule"/>
</dbReference>
<dbReference type="Proteomes" id="UP000007148">
    <property type="component" value="Unassembled WGS sequence"/>
</dbReference>
<feature type="region of interest" description="Disordered" evidence="12">
    <location>
        <begin position="346"/>
        <end position="472"/>
    </location>
</feature>
<proteinExistence type="inferred from homology"/>
<reference evidence="15 16" key="1">
    <citation type="journal article" date="2011" name="PLoS Pathog.">
        <title>Endophytic Life Strategies Decoded by Genome and Transcriptome Analyses of the Mutualistic Root Symbiont Piriformospora indica.</title>
        <authorList>
            <person name="Zuccaro A."/>
            <person name="Lahrmann U."/>
            <person name="Guldener U."/>
            <person name="Langen G."/>
            <person name="Pfiffi S."/>
            <person name="Biedenkopf D."/>
            <person name="Wong P."/>
            <person name="Samans B."/>
            <person name="Grimm C."/>
            <person name="Basiewicz M."/>
            <person name="Murat C."/>
            <person name="Martin F."/>
            <person name="Kogel K.H."/>
        </authorList>
    </citation>
    <scope>NUCLEOTIDE SEQUENCE [LARGE SCALE GENOMIC DNA]</scope>
    <source>
        <strain evidence="15 16">DSM 11827</strain>
    </source>
</reference>
<feature type="compositionally biased region" description="Low complexity" evidence="12">
    <location>
        <begin position="385"/>
        <end position="409"/>
    </location>
</feature>
<evidence type="ECO:0000256" key="3">
    <source>
        <dbReference type="ARBA" id="ARBA00007682"/>
    </source>
</evidence>
<evidence type="ECO:0000256" key="1">
    <source>
        <dbReference type="ARBA" id="ARBA00004123"/>
    </source>
</evidence>
<feature type="compositionally biased region" description="Polar residues" evidence="12">
    <location>
        <begin position="446"/>
        <end position="458"/>
    </location>
</feature>
<dbReference type="InterPro" id="IPR038635">
    <property type="entry name" value="CCR4-NOT_su2/3/5_C_sf"/>
</dbReference>
<keyword evidence="16" id="KW-1185">Reference proteome</keyword>
<keyword evidence="4 10" id="KW-0963">Cytoplasm</keyword>
<comment type="function">
    <text evidence="10">Acts as component of the CCR4-NOT core complex, which in the nucleus seems to be a general transcription factor, and in the cytoplasm the major mRNA deadenylase involved in mRNA turnover. The NOT protein subcomplex negatively regulates the basal and activated transcription of many genes. Preferentially affects TC-type TATA element-dependent transcription. Could directly or indirectly inhibit component(s) of the general transcription machinery.</text>
</comment>
<evidence type="ECO:0000256" key="11">
    <source>
        <dbReference type="SAM" id="Coils"/>
    </source>
</evidence>
<evidence type="ECO:0000256" key="6">
    <source>
        <dbReference type="ARBA" id="ARBA00022553"/>
    </source>
</evidence>
<feature type="region of interest" description="Disordered" evidence="12">
    <location>
        <begin position="555"/>
        <end position="603"/>
    </location>
</feature>
<dbReference type="Pfam" id="PF04065">
    <property type="entry name" value="Not3"/>
    <property type="match status" value="1"/>
</dbReference>
<dbReference type="GO" id="GO:0006355">
    <property type="term" value="P:regulation of DNA-templated transcription"/>
    <property type="evidence" value="ECO:0007669"/>
    <property type="project" value="InterPro"/>
</dbReference>
<evidence type="ECO:0000256" key="9">
    <source>
        <dbReference type="ARBA" id="ARBA00023242"/>
    </source>
</evidence>
<evidence type="ECO:0000256" key="10">
    <source>
        <dbReference type="PIRNR" id="PIRNR005290"/>
    </source>
</evidence>
<dbReference type="PANTHER" id="PTHR23326">
    <property type="entry name" value="CCR4 NOT-RELATED"/>
    <property type="match status" value="1"/>
</dbReference>
<evidence type="ECO:0000256" key="8">
    <source>
        <dbReference type="ARBA" id="ARBA00023163"/>
    </source>
</evidence>
<keyword evidence="9 10" id="KW-0539">Nucleus</keyword>
<evidence type="ECO:0000259" key="13">
    <source>
        <dbReference type="Pfam" id="PF04065"/>
    </source>
</evidence>
<dbReference type="InterPro" id="IPR040168">
    <property type="entry name" value="Not2/3/5"/>
</dbReference>
<sequence>MAARKLQAEMDRTFKKIQEGVENFEDIESKMNAAGTAAQKEKLEADLKTQIKKLQRLRDQLKTWQTGTDVKDKTPIIDHRRLIEVQMEKFKMIEKEMKTKQYSTVGLISHSKLDPKEQQRMDLIGWLQGKVEELQMQIETAEAELETLQAGTKKKGKSGDAGQARTELLELQNERRSWHITQLEIILRLVENSNLQVEDVEAVKEDVDFFVTMNAEEDFEYDDGVYADLNLENYVDAEGDNDSTVASDAENDEPPPPKPAPRKSKAVEEDEPKEEPITKRGNASSSTARPRAKSSTKPTDVPTTQTSKPPVPVANFVQQPMSSVVKGAARAPMPTLRYADAAALGTSTAAHPPATSSTTAPSSAVPQTPATAIPPAQVPTPPAPANASVNLSTSVSSSNLNQAASAQQVTPASDQADPLSPSERAVSSVAPSAAASPIAIRRNESVAESGNNGTQGLSESYGAPSAPSVTSMSLASPDVSLAEVSASPQVARMPNPENSYSDVPLNQGQNSYTLQGILPNSSIPPGLAVNGMREPGNMTTKTDNTTIRTILQRPTAAAPGDDQANLSVNNGTGTIGAAPLSPGVSNNENDDRASQHSGQQPPKFAATLSDLMSSFRAVQNISRDSEQVKDVLEAMSPSMPQPRDAERPKYHTTRNPTQTPSYYPQQMLPLLSSPEFFERLDVETLFWVFYYMPGTYQQWLAAQELKKQSWRFHVKFLTWFQRHAKPDEVTDEYEQGQYLYFDWEGSWCVRKKSGFRFEYRNLSDD</sequence>
<comment type="subcellular location">
    <subcellularLocation>
        <location evidence="2 10">Cytoplasm</location>
    </subcellularLocation>
    <subcellularLocation>
        <location evidence="1 10">Nucleus</location>
    </subcellularLocation>
</comment>
<dbReference type="Gene3D" id="2.30.30.1020">
    <property type="entry name" value="CCR4-NOT complex subunit 2/3/5, C-terminal domain"/>
    <property type="match status" value="1"/>
</dbReference>
<dbReference type="InterPro" id="IPR012270">
    <property type="entry name" value="CCR4-NOT_su3/5"/>
</dbReference>
<dbReference type="OrthoDB" id="293823at2759"/>
<organism evidence="15 16">
    <name type="scientific">Serendipita indica (strain DSM 11827)</name>
    <name type="common">Root endophyte fungus</name>
    <name type="synonym">Piriformospora indica</name>
    <dbReference type="NCBI Taxonomy" id="1109443"/>
    <lineage>
        <taxon>Eukaryota</taxon>
        <taxon>Fungi</taxon>
        <taxon>Dikarya</taxon>
        <taxon>Basidiomycota</taxon>
        <taxon>Agaricomycotina</taxon>
        <taxon>Agaricomycetes</taxon>
        <taxon>Sebacinales</taxon>
        <taxon>Serendipitaceae</taxon>
        <taxon>Serendipita</taxon>
    </lineage>
</organism>
<feature type="domain" description="CCR4-Not complex component Not N-terminal" evidence="13">
    <location>
        <begin position="3"/>
        <end position="232"/>
    </location>
</feature>
<dbReference type="FunCoup" id="G4TRS0">
    <property type="interactions" value="496"/>
</dbReference>
<protein>
    <recommendedName>
        <fullName evidence="10">General negative regulator of transcription subunit</fullName>
    </recommendedName>
</protein>
<dbReference type="EMBL" id="CAFZ01000271">
    <property type="protein sequence ID" value="CCA74013.1"/>
    <property type="molecule type" value="Genomic_DNA"/>
</dbReference>
<accession>G4TRS0</accession>
<feature type="compositionally biased region" description="Low complexity" evidence="12">
    <location>
        <begin position="346"/>
        <end position="375"/>
    </location>
</feature>
<evidence type="ECO:0000256" key="4">
    <source>
        <dbReference type="ARBA" id="ARBA00022490"/>
    </source>
</evidence>
<dbReference type="AlphaFoldDB" id="G4TRS0"/>
<dbReference type="OMA" id="YKPQTPY"/>
<feature type="region of interest" description="Disordered" evidence="12">
    <location>
        <begin position="636"/>
        <end position="663"/>
    </location>
</feature>
<feature type="domain" description="NOT2/NOT3/NOT5 C-terminal" evidence="14">
    <location>
        <begin position="638"/>
        <end position="762"/>
    </location>
</feature>
<keyword evidence="10" id="KW-0010">Activator</keyword>
<feature type="region of interest" description="Disordered" evidence="12">
    <location>
        <begin position="238"/>
        <end position="317"/>
    </location>
</feature>
<dbReference type="InParanoid" id="G4TRS0"/>
<evidence type="ECO:0000256" key="5">
    <source>
        <dbReference type="ARBA" id="ARBA00022491"/>
    </source>
</evidence>
<comment type="caution">
    <text evidence="15">The sequence shown here is derived from an EMBL/GenBank/DDBJ whole genome shotgun (WGS) entry which is preliminary data.</text>
</comment>
<dbReference type="InterPro" id="IPR007282">
    <property type="entry name" value="NOT2/3/5_C"/>
</dbReference>
<keyword evidence="11" id="KW-0175">Coiled coil</keyword>
<dbReference type="PIRSF" id="PIRSF005290">
    <property type="entry name" value="NOT_su_3_5"/>
    <property type="match status" value="1"/>
</dbReference>
<feature type="compositionally biased region" description="Polar residues" evidence="12">
    <location>
        <begin position="653"/>
        <end position="663"/>
    </location>
</feature>
<dbReference type="Pfam" id="PF04153">
    <property type="entry name" value="NOT2_3_5_C"/>
    <property type="match status" value="1"/>
</dbReference>
<dbReference type="eggNOG" id="KOG2150">
    <property type="taxonomic scope" value="Eukaryota"/>
</dbReference>
<evidence type="ECO:0000259" key="14">
    <source>
        <dbReference type="Pfam" id="PF04153"/>
    </source>
</evidence>
<dbReference type="GO" id="GO:0000289">
    <property type="term" value="P:nuclear-transcribed mRNA poly(A) tail shortening"/>
    <property type="evidence" value="ECO:0007669"/>
    <property type="project" value="UniProtKB-ARBA"/>
</dbReference>
<feature type="compositionally biased region" description="Low complexity" evidence="12">
    <location>
        <begin position="420"/>
        <end position="440"/>
    </location>
</feature>
<evidence type="ECO:0000256" key="2">
    <source>
        <dbReference type="ARBA" id="ARBA00004496"/>
    </source>
</evidence>
<evidence type="ECO:0000313" key="15">
    <source>
        <dbReference type="EMBL" id="CCA74013.1"/>
    </source>
</evidence>
<dbReference type="HOGENOM" id="CLU_013819_3_0_1"/>
<keyword evidence="7 10" id="KW-0805">Transcription regulation</keyword>
<keyword evidence="5 10" id="KW-0678">Repressor</keyword>
<dbReference type="STRING" id="1109443.G4TRS0"/>
<dbReference type="InterPro" id="IPR007207">
    <property type="entry name" value="Not_N"/>
</dbReference>
<keyword evidence="8 10" id="KW-0804">Transcription</keyword>